<dbReference type="Pfam" id="PF12697">
    <property type="entry name" value="Abhydrolase_6"/>
    <property type="match status" value="1"/>
</dbReference>
<dbReference type="PANTHER" id="PTHR37017:SF11">
    <property type="entry name" value="ESTERASE_LIPASE_THIOESTERASE DOMAIN-CONTAINING PROTEIN"/>
    <property type="match status" value="1"/>
</dbReference>
<proteinExistence type="predicted"/>
<keyword evidence="2" id="KW-0378">Hydrolase</keyword>
<dbReference type="InterPro" id="IPR029058">
    <property type="entry name" value="AB_hydrolase_fold"/>
</dbReference>
<dbReference type="OrthoDB" id="2972445at2"/>
<keyword evidence="3" id="KW-1185">Reference proteome</keyword>
<feature type="domain" description="AB hydrolase-1" evidence="1">
    <location>
        <begin position="3"/>
        <end position="209"/>
    </location>
</feature>
<gene>
    <name evidence="2" type="ORF">H074_09765</name>
</gene>
<dbReference type="SUPFAM" id="SSF53474">
    <property type="entry name" value="alpha/beta-Hydrolases"/>
    <property type="match status" value="1"/>
</dbReference>
<dbReference type="InterPro" id="IPR052897">
    <property type="entry name" value="Sec-Metab_Biosynth_Hydrolase"/>
</dbReference>
<accession>M2ZKK8</accession>
<evidence type="ECO:0000313" key="2">
    <source>
        <dbReference type="EMBL" id="EME61448.1"/>
    </source>
</evidence>
<name>M2ZKK8_9PSEU</name>
<dbReference type="PANTHER" id="PTHR37017">
    <property type="entry name" value="AB HYDROLASE-1 DOMAIN-CONTAINING PROTEIN-RELATED"/>
    <property type="match status" value="1"/>
</dbReference>
<dbReference type="EMBL" id="AOHO01000045">
    <property type="protein sequence ID" value="EME61448.1"/>
    <property type="molecule type" value="Genomic_DNA"/>
</dbReference>
<dbReference type="Proteomes" id="UP000054226">
    <property type="component" value="Unassembled WGS sequence"/>
</dbReference>
<dbReference type="Gene3D" id="3.40.50.1820">
    <property type="entry name" value="alpha/beta hydrolase"/>
    <property type="match status" value="1"/>
</dbReference>
<dbReference type="GO" id="GO:0016787">
    <property type="term" value="F:hydrolase activity"/>
    <property type="evidence" value="ECO:0007669"/>
    <property type="project" value="UniProtKB-KW"/>
</dbReference>
<evidence type="ECO:0000259" key="1">
    <source>
        <dbReference type="Pfam" id="PF12697"/>
    </source>
</evidence>
<comment type="caution">
    <text evidence="2">The sequence shown here is derived from an EMBL/GenBank/DDBJ whole genome shotgun (WGS) entry which is preliminary data.</text>
</comment>
<reference evidence="2 3" key="1">
    <citation type="journal article" date="2013" name="Genome Announc.">
        <title>Draft Genome Sequence of Amycolatopsis decaplanina Strain DSM 44594T.</title>
        <authorList>
            <person name="Kaur N."/>
            <person name="Kumar S."/>
            <person name="Bala M."/>
            <person name="Raghava G.P."/>
            <person name="Mayilraj S."/>
        </authorList>
    </citation>
    <scope>NUCLEOTIDE SEQUENCE [LARGE SCALE GENOMIC DNA]</scope>
    <source>
        <strain evidence="2 3">DSM 44594</strain>
    </source>
</reference>
<dbReference type="AlphaFoldDB" id="M2ZKK8"/>
<dbReference type="RefSeq" id="WP_007029864.1">
    <property type="nucleotide sequence ID" value="NZ_AOHO01000045.1"/>
</dbReference>
<dbReference type="PATRIC" id="fig|1284240.4.peg.1978"/>
<dbReference type="InterPro" id="IPR000073">
    <property type="entry name" value="AB_hydrolase_1"/>
</dbReference>
<organism evidence="2 3">
    <name type="scientific">Amycolatopsis decaplanina DSM 44594</name>
    <dbReference type="NCBI Taxonomy" id="1284240"/>
    <lineage>
        <taxon>Bacteria</taxon>
        <taxon>Bacillati</taxon>
        <taxon>Actinomycetota</taxon>
        <taxon>Actinomycetes</taxon>
        <taxon>Pseudonocardiales</taxon>
        <taxon>Pseudonocardiaceae</taxon>
        <taxon>Amycolatopsis</taxon>
    </lineage>
</organism>
<sequence length="220" mass="23562">MDFVLVHGTTQSPAGWGRVAKLLTAAGHRPIAVDLLTPAGLQFEGYVQHARDQYDGERPVVVAHSGAGVLLPAIAEALDARAMVWVAAYIPDFAGGRSLRDEAPALLEPDWIGVDPAADPAKASEFLFHDCDPETERLALDSLRLFDPAVLASHPAGAAPEIPSTVIVSTRDRTLRPDWMRRAARERLGVTAIEIDAGHCPHMSRPAEISGILTGSRRSA</sequence>
<evidence type="ECO:0000313" key="3">
    <source>
        <dbReference type="Proteomes" id="UP000054226"/>
    </source>
</evidence>
<protein>
    <submittedName>
        <fullName evidence="2">Alpha/beta hydrolase</fullName>
    </submittedName>
</protein>